<reference evidence="3 4" key="1">
    <citation type="submission" date="2020-03" db="EMBL/GenBank/DDBJ databases">
        <title>Dissostichus mawsoni Genome sequencing and assembly.</title>
        <authorList>
            <person name="Park H."/>
        </authorList>
    </citation>
    <scope>NUCLEOTIDE SEQUENCE [LARGE SCALE GENOMIC DNA]</scope>
    <source>
        <strain evidence="3">DM0001</strain>
        <tissue evidence="3">Muscle</tissue>
    </source>
</reference>
<keyword evidence="2" id="KW-0812">Transmembrane</keyword>
<feature type="region of interest" description="Disordered" evidence="1">
    <location>
        <begin position="93"/>
        <end position="184"/>
    </location>
</feature>
<dbReference type="Proteomes" id="UP000518266">
    <property type="component" value="Unassembled WGS sequence"/>
</dbReference>
<protein>
    <submittedName>
        <fullName evidence="3">Uncharacterized protein</fullName>
    </submittedName>
</protein>
<dbReference type="AlphaFoldDB" id="A0A7J5YB17"/>
<name>A0A7J5YB17_DISMA</name>
<feature type="transmembrane region" description="Helical" evidence="2">
    <location>
        <begin position="26"/>
        <end position="47"/>
    </location>
</feature>
<evidence type="ECO:0000313" key="3">
    <source>
        <dbReference type="EMBL" id="KAF3845528.1"/>
    </source>
</evidence>
<evidence type="ECO:0000313" key="4">
    <source>
        <dbReference type="Proteomes" id="UP000518266"/>
    </source>
</evidence>
<accession>A0A7J5YB17</accession>
<keyword evidence="4" id="KW-1185">Reference proteome</keyword>
<dbReference type="OrthoDB" id="8954674at2759"/>
<sequence length="184" mass="20118">MFVWSDQCVIVCPLSLSLLLSVPPEAIGFLSAVGVFIVALAVLFLFINKKLYGEDDEDEGSSSSDSEEEVLSSLRSLSLGLRVFELLQQQTAANNNNNNNNKPSCQSAVDTNSADCRTRRKEARSRQTVKMEAKSQHQGFQDPLSAALEETERATTSSSLDKPSTVRESAARESLKLSMNRQAA</sequence>
<evidence type="ECO:0000256" key="1">
    <source>
        <dbReference type="SAM" id="MobiDB-lite"/>
    </source>
</evidence>
<dbReference type="EMBL" id="JAAKFY010000015">
    <property type="protein sequence ID" value="KAF3845528.1"/>
    <property type="molecule type" value="Genomic_DNA"/>
</dbReference>
<organism evidence="3 4">
    <name type="scientific">Dissostichus mawsoni</name>
    <name type="common">Antarctic cod</name>
    <dbReference type="NCBI Taxonomy" id="36200"/>
    <lineage>
        <taxon>Eukaryota</taxon>
        <taxon>Metazoa</taxon>
        <taxon>Chordata</taxon>
        <taxon>Craniata</taxon>
        <taxon>Vertebrata</taxon>
        <taxon>Euteleostomi</taxon>
        <taxon>Actinopterygii</taxon>
        <taxon>Neopterygii</taxon>
        <taxon>Teleostei</taxon>
        <taxon>Neoteleostei</taxon>
        <taxon>Acanthomorphata</taxon>
        <taxon>Eupercaria</taxon>
        <taxon>Perciformes</taxon>
        <taxon>Notothenioidei</taxon>
        <taxon>Nototheniidae</taxon>
        <taxon>Dissostichus</taxon>
    </lineage>
</organism>
<keyword evidence="2" id="KW-0472">Membrane</keyword>
<feature type="compositionally biased region" description="Polar residues" evidence="1">
    <location>
        <begin position="102"/>
        <end position="115"/>
    </location>
</feature>
<keyword evidence="2" id="KW-1133">Transmembrane helix</keyword>
<gene>
    <name evidence="3" type="ORF">F7725_008691</name>
</gene>
<comment type="caution">
    <text evidence="3">The sequence shown here is derived from an EMBL/GenBank/DDBJ whole genome shotgun (WGS) entry which is preliminary data.</text>
</comment>
<proteinExistence type="predicted"/>
<evidence type="ECO:0000256" key="2">
    <source>
        <dbReference type="SAM" id="Phobius"/>
    </source>
</evidence>